<dbReference type="Proteomes" id="UP000324800">
    <property type="component" value="Unassembled WGS sequence"/>
</dbReference>
<evidence type="ECO:0000256" key="1">
    <source>
        <dbReference type="ARBA" id="ARBA00022443"/>
    </source>
</evidence>
<evidence type="ECO:0000313" key="5">
    <source>
        <dbReference type="Proteomes" id="UP000324800"/>
    </source>
</evidence>
<dbReference type="AlphaFoldDB" id="A0A5J4TN42"/>
<evidence type="ECO:0000259" key="3">
    <source>
        <dbReference type="PROSITE" id="PS50002"/>
    </source>
</evidence>
<organism evidence="4 5">
    <name type="scientific">Streblomastix strix</name>
    <dbReference type="NCBI Taxonomy" id="222440"/>
    <lineage>
        <taxon>Eukaryota</taxon>
        <taxon>Metamonada</taxon>
        <taxon>Preaxostyla</taxon>
        <taxon>Oxymonadida</taxon>
        <taxon>Streblomastigidae</taxon>
        <taxon>Streblomastix</taxon>
    </lineage>
</organism>
<comment type="caution">
    <text evidence="4">The sequence shown here is derived from an EMBL/GenBank/DDBJ whole genome shotgun (WGS) entry which is preliminary data.</text>
</comment>
<dbReference type="EMBL" id="SNRW01027826">
    <property type="protein sequence ID" value="KAA6359824.1"/>
    <property type="molecule type" value="Genomic_DNA"/>
</dbReference>
<reference evidence="4 5" key="1">
    <citation type="submission" date="2019-03" db="EMBL/GenBank/DDBJ databases">
        <title>Single cell metagenomics reveals metabolic interactions within the superorganism composed of flagellate Streblomastix strix and complex community of Bacteroidetes bacteria on its surface.</title>
        <authorList>
            <person name="Treitli S.C."/>
            <person name="Kolisko M."/>
            <person name="Husnik F."/>
            <person name="Keeling P."/>
            <person name="Hampl V."/>
        </authorList>
    </citation>
    <scope>NUCLEOTIDE SEQUENCE [LARGE SCALE GENOMIC DNA]</scope>
    <source>
        <strain evidence="4">ST1C</strain>
    </source>
</reference>
<proteinExistence type="predicted"/>
<evidence type="ECO:0000313" key="4">
    <source>
        <dbReference type="EMBL" id="KAA6359824.1"/>
    </source>
</evidence>
<feature type="non-terminal residue" evidence="4">
    <location>
        <position position="189"/>
    </location>
</feature>
<dbReference type="SUPFAM" id="SSF50044">
    <property type="entry name" value="SH3-domain"/>
    <property type="match status" value="1"/>
</dbReference>
<protein>
    <recommendedName>
        <fullName evidence="3">SH3 domain-containing protein</fullName>
    </recommendedName>
</protein>
<gene>
    <name evidence="4" type="ORF">EZS28_044649</name>
</gene>
<name>A0A5J4TN42_9EUKA</name>
<dbReference type="InterPro" id="IPR001452">
    <property type="entry name" value="SH3_domain"/>
</dbReference>
<dbReference type="InterPro" id="IPR036028">
    <property type="entry name" value="SH3-like_dom_sf"/>
</dbReference>
<dbReference type="Pfam" id="PF07653">
    <property type="entry name" value="SH3_2"/>
    <property type="match status" value="1"/>
</dbReference>
<evidence type="ECO:0000256" key="2">
    <source>
        <dbReference type="PROSITE-ProRule" id="PRU00192"/>
    </source>
</evidence>
<dbReference type="Gene3D" id="2.30.30.40">
    <property type="entry name" value="SH3 Domains"/>
    <property type="match status" value="1"/>
</dbReference>
<keyword evidence="1 2" id="KW-0728">SH3 domain</keyword>
<dbReference type="PROSITE" id="PS50002">
    <property type="entry name" value="SH3"/>
    <property type="match status" value="1"/>
</dbReference>
<feature type="domain" description="SH3" evidence="3">
    <location>
        <begin position="3"/>
        <end position="63"/>
    </location>
</feature>
<accession>A0A5J4TN42</accession>
<sequence>MLNTEEYLEAQIDCAGQEGDAEYLPISKGDFVRVINKGFEYWIVEKDGKVGKVPFSIFKQETSENDQISENAIQITFTSPISTQISNDDQVIPEKNETEQFEFNPPVAANIVSQIISSNSISDVDNNMRMNWLTTQFAEASDDKLKENFNEQFQITIKNNLGQCQSVHENALLDIIEIIAEHGTNMRLE</sequence>